<evidence type="ECO:0000313" key="6">
    <source>
        <dbReference type="Proteomes" id="UP000309389"/>
    </source>
</evidence>
<proteinExistence type="predicted"/>
<dbReference type="GO" id="GO:0006654">
    <property type="term" value="P:phosphatidic acid biosynthetic process"/>
    <property type="evidence" value="ECO:0007669"/>
    <property type="project" value="TreeGrafter"/>
</dbReference>
<dbReference type="SMART" id="SM00563">
    <property type="entry name" value="PlsC"/>
    <property type="match status" value="1"/>
</dbReference>
<reference evidence="5 6" key="1">
    <citation type="submission" date="2019-04" db="EMBL/GenBank/DDBJ databases">
        <title>Altererythrobacter aquimixticola sp. nov., isolated from sediment of junction between the ocean and a freshwater spring.</title>
        <authorList>
            <person name="Yoon J.-H."/>
        </authorList>
    </citation>
    <scope>NUCLEOTIDE SEQUENCE [LARGE SCALE GENOMIC DNA]</scope>
    <source>
        <strain evidence="5 6">SSKS-13</strain>
    </source>
</reference>
<dbReference type="SUPFAM" id="SSF69593">
    <property type="entry name" value="Glycerol-3-phosphate (1)-acyltransferase"/>
    <property type="match status" value="1"/>
</dbReference>
<keyword evidence="3 5" id="KW-0012">Acyltransferase</keyword>
<dbReference type="InterPro" id="IPR002123">
    <property type="entry name" value="Plipid/glycerol_acylTrfase"/>
</dbReference>
<evidence type="ECO:0000256" key="3">
    <source>
        <dbReference type="ARBA" id="ARBA00023315"/>
    </source>
</evidence>
<feature type="domain" description="Phospholipid/glycerol acyltransferase" evidence="4">
    <location>
        <begin position="34"/>
        <end position="152"/>
    </location>
</feature>
<evidence type="ECO:0000256" key="1">
    <source>
        <dbReference type="ARBA" id="ARBA00005189"/>
    </source>
</evidence>
<accession>A0A4T3EWQ6</accession>
<evidence type="ECO:0000256" key="2">
    <source>
        <dbReference type="ARBA" id="ARBA00022679"/>
    </source>
</evidence>
<dbReference type="GO" id="GO:0003841">
    <property type="term" value="F:1-acylglycerol-3-phosphate O-acyltransferase activity"/>
    <property type="evidence" value="ECO:0007669"/>
    <property type="project" value="TreeGrafter"/>
</dbReference>
<keyword evidence="2 5" id="KW-0808">Transferase</keyword>
<comment type="pathway">
    <text evidence="1">Lipid metabolism.</text>
</comment>
<dbReference type="EMBL" id="SSHH01000004">
    <property type="protein sequence ID" value="TIX48878.1"/>
    <property type="molecule type" value="Genomic_DNA"/>
</dbReference>
<dbReference type="RefSeq" id="WP_136694452.1">
    <property type="nucleotide sequence ID" value="NZ_SSHH01000004.1"/>
</dbReference>
<dbReference type="Proteomes" id="UP000309389">
    <property type="component" value="Unassembled WGS sequence"/>
</dbReference>
<organism evidence="5 6">
    <name type="scientific">Alteraurantiacibacter aquimixticola</name>
    <dbReference type="NCBI Taxonomy" id="2489173"/>
    <lineage>
        <taxon>Bacteria</taxon>
        <taxon>Pseudomonadati</taxon>
        <taxon>Pseudomonadota</taxon>
        <taxon>Alphaproteobacteria</taxon>
        <taxon>Sphingomonadales</taxon>
        <taxon>Erythrobacteraceae</taxon>
        <taxon>Alteraurantiacibacter</taxon>
    </lineage>
</organism>
<keyword evidence="6" id="KW-1185">Reference proteome</keyword>
<sequence>MIASLVREIIFALTRFLVGGNARWIGCGPDQEQRIYFANHASHLDTIILWACLPPTLRRKTHPVAAADYWGRNAFTRFIALDVLNAVLVERAGSRDPLAPLRDVLDKGESLIIFPEGTRGKEVLPGTFKSGLHHLARDYPQAQLVPVYLANLARAYPKGAVVPAPINCVANFGTPLALAEDEDKGAFLERARKAVAGLSGEMQA</sequence>
<dbReference type="CDD" id="cd07989">
    <property type="entry name" value="LPLAT_AGPAT-like"/>
    <property type="match status" value="1"/>
</dbReference>
<gene>
    <name evidence="5" type="ORF">E5222_14145</name>
</gene>
<dbReference type="Pfam" id="PF01553">
    <property type="entry name" value="Acyltransferase"/>
    <property type="match status" value="1"/>
</dbReference>
<evidence type="ECO:0000313" key="5">
    <source>
        <dbReference type="EMBL" id="TIX48878.1"/>
    </source>
</evidence>
<dbReference type="OrthoDB" id="9808424at2"/>
<evidence type="ECO:0000259" key="4">
    <source>
        <dbReference type="SMART" id="SM00563"/>
    </source>
</evidence>
<dbReference type="PANTHER" id="PTHR10434">
    <property type="entry name" value="1-ACYL-SN-GLYCEROL-3-PHOSPHATE ACYLTRANSFERASE"/>
    <property type="match status" value="1"/>
</dbReference>
<name>A0A4T3EWQ6_9SPHN</name>
<dbReference type="PANTHER" id="PTHR10434:SF11">
    <property type="entry name" value="1-ACYL-SN-GLYCEROL-3-PHOSPHATE ACYLTRANSFERASE"/>
    <property type="match status" value="1"/>
</dbReference>
<dbReference type="AlphaFoldDB" id="A0A4T3EWQ6"/>
<protein>
    <submittedName>
        <fullName evidence="5">1-acyl-sn-glycerol-3-phosphate acyltransferase</fullName>
    </submittedName>
</protein>
<comment type="caution">
    <text evidence="5">The sequence shown here is derived from an EMBL/GenBank/DDBJ whole genome shotgun (WGS) entry which is preliminary data.</text>
</comment>